<evidence type="ECO:0000313" key="3">
    <source>
        <dbReference type="EMBL" id="ADD40310.1"/>
    </source>
</evidence>
<dbReference type="OrthoDB" id="5194430at2"/>
<dbReference type="HOGENOM" id="CLU_962810_0_0_11"/>
<dbReference type="AlphaFoldDB" id="D3Q611"/>
<proteinExistence type="predicted"/>
<dbReference type="KEGG" id="sna:Snas_0596"/>
<keyword evidence="4" id="KW-1185">Reference proteome</keyword>
<gene>
    <name evidence="3" type="ordered locus">Snas_0596</name>
</gene>
<feature type="coiled-coil region" evidence="1">
    <location>
        <begin position="219"/>
        <end position="246"/>
    </location>
</feature>
<reference evidence="3 4" key="1">
    <citation type="journal article" date="2009" name="Stand. Genomic Sci.">
        <title>Complete genome sequence of Stackebrandtia nassauensis type strain (LLR-40K-21).</title>
        <authorList>
            <person name="Munk C."/>
            <person name="Lapidus A."/>
            <person name="Copeland A."/>
            <person name="Jando M."/>
            <person name="Mayilraj S."/>
            <person name="Glavina Del Rio T."/>
            <person name="Nolan M."/>
            <person name="Chen F."/>
            <person name="Lucas S."/>
            <person name="Tice H."/>
            <person name="Cheng J.F."/>
            <person name="Han C."/>
            <person name="Detter J.C."/>
            <person name="Bruce D."/>
            <person name="Goodwin L."/>
            <person name="Chain P."/>
            <person name="Pitluck S."/>
            <person name="Goker M."/>
            <person name="Ovchinikova G."/>
            <person name="Pati A."/>
            <person name="Ivanova N."/>
            <person name="Mavromatis K."/>
            <person name="Chen A."/>
            <person name="Palaniappan K."/>
            <person name="Land M."/>
            <person name="Hauser L."/>
            <person name="Chang Y.J."/>
            <person name="Jeffries C.D."/>
            <person name="Bristow J."/>
            <person name="Eisen J.A."/>
            <person name="Markowitz V."/>
            <person name="Hugenholtz P."/>
            <person name="Kyrpides N.C."/>
            <person name="Klenk H.P."/>
        </authorList>
    </citation>
    <scope>NUCLEOTIDE SEQUENCE [LARGE SCALE GENOMIC DNA]</scope>
    <source>
        <strain evidence="4">DSM 44728 / CIP 108903 / NRRL B-16338 / NBRC 102104 / LLR-40K-21</strain>
    </source>
</reference>
<sequence>MTTPSEIRQIAQQIYELAQEKRMIEWVRDHPDSTDTKEDLGLAEKYAYIEGEFERFTEPNLTPFDDISKQLEDAYDKIAGKDASYLSSDSSLKIAEWRGTAKTSFDDNYITPWETYREFHKELIRALKSAADSHRDLYSRMRGRAYSIGEATVEGLKGIDGWPPFLSEKEGKDILFKVAGLLSIAASASPMGAVAKAVAVIQIADASRTVTEAAGSIEAKFVNEILDQMKKKLDELEDDSQAEEKTISKGLKKNIDAIEKKLDDIVPPSPELADVNPDDPGGKLKPPAS</sequence>
<feature type="region of interest" description="Disordered" evidence="2">
    <location>
        <begin position="263"/>
        <end position="289"/>
    </location>
</feature>
<dbReference type="RefSeq" id="WP_013015881.1">
    <property type="nucleotide sequence ID" value="NC_013947.1"/>
</dbReference>
<name>D3Q611_STANL</name>
<dbReference type="EMBL" id="CP001778">
    <property type="protein sequence ID" value="ADD40310.1"/>
    <property type="molecule type" value="Genomic_DNA"/>
</dbReference>
<evidence type="ECO:0000256" key="2">
    <source>
        <dbReference type="SAM" id="MobiDB-lite"/>
    </source>
</evidence>
<organism evidence="3 4">
    <name type="scientific">Stackebrandtia nassauensis (strain DSM 44728 / CIP 108903 / NRRL B-16338 / NBRC 102104 / LLR-40K-21)</name>
    <dbReference type="NCBI Taxonomy" id="446470"/>
    <lineage>
        <taxon>Bacteria</taxon>
        <taxon>Bacillati</taxon>
        <taxon>Actinomycetota</taxon>
        <taxon>Actinomycetes</taxon>
        <taxon>Glycomycetales</taxon>
        <taxon>Glycomycetaceae</taxon>
        <taxon>Stackebrandtia</taxon>
    </lineage>
</organism>
<dbReference type="Proteomes" id="UP000000844">
    <property type="component" value="Chromosome"/>
</dbReference>
<keyword evidence="1" id="KW-0175">Coiled coil</keyword>
<evidence type="ECO:0000256" key="1">
    <source>
        <dbReference type="SAM" id="Coils"/>
    </source>
</evidence>
<dbReference type="STRING" id="446470.Snas_0596"/>
<accession>D3Q611</accession>
<evidence type="ECO:0000313" key="4">
    <source>
        <dbReference type="Proteomes" id="UP000000844"/>
    </source>
</evidence>
<protein>
    <submittedName>
        <fullName evidence="3">Uncharacterized protein</fullName>
    </submittedName>
</protein>